<keyword evidence="2" id="KW-1185">Reference proteome</keyword>
<proteinExistence type="predicted"/>
<comment type="caution">
    <text evidence="1">The sequence shown here is derived from an EMBL/GenBank/DDBJ whole genome shotgun (WGS) entry which is preliminary data.</text>
</comment>
<accession>A0A9W7Y591</accession>
<dbReference type="EMBL" id="JANBOJ010000038">
    <property type="protein sequence ID" value="KAJ1724208.1"/>
    <property type="molecule type" value="Genomic_DNA"/>
</dbReference>
<dbReference type="OrthoDB" id="5569468at2759"/>
<evidence type="ECO:0000313" key="1">
    <source>
        <dbReference type="EMBL" id="KAJ1724208.1"/>
    </source>
</evidence>
<name>A0A9W7Y591_9FUNG</name>
<organism evidence="1 2">
    <name type="scientific">Coemansia erecta</name>
    <dbReference type="NCBI Taxonomy" id="147472"/>
    <lineage>
        <taxon>Eukaryota</taxon>
        <taxon>Fungi</taxon>
        <taxon>Fungi incertae sedis</taxon>
        <taxon>Zoopagomycota</taxon>
        <taxon>Kickxellomycotina</taxon>
        <taxon>Kickxellomycetes</taxon>
        <taxon>Kickxellales</taxon>
        <taxon>Kickxellaceae</taxon>
        <taxon>Coemansia</taxon>
    </lineage>
</organism>
<sequence>MISSHIARAGILGARQQQQQLRRPIAALILRPALRSYTNTSVYTRMDNMTHDEHLQLLLDEQRYLTELLKTDDSQAPWRREAIDTVNREVQEGLHEPHQWVPEDSLHY</sequence>
<reference evidence="1" key="1">
    <citation type="submission" date="2022-07" db="EMBL/GenBank/DDBJ databases">
        <title>Phylogenomic reconstructions and comparative analyses of Kickxellomycotina fungi.</title>
        <authorList>
            <person name="Reynolds N.K."/>
            <person name="Stajich J.E."/>
            <person name="Barry K."/>
            <person name="Grigoriev I.V."/>
            <person name="Crous P."/>
            <person name="Smith M.E."/>
        </authorList>
    </citation>
    <scope>NUCLEOTIDE SEQUENCE</scope>
    <source>
        <strain evidence="1">NBRC 32514</strain>
    </source>
</reference>
<gene>
    <name evidence="1" type="ORF">LPJ53_001483</name>
</gene>
<evidence type="ECO:0000313" key="2">
    <source>
        <dbReference type="Proteomes" id="UP001149813"/>
    </source>
</evidence>
<dbReference type="AlphaFoldDB" id="A0A9W7Y591"/>
<protein>
    <submittedName>
        <fullName evidence="1">Uncharacterized protein</fullName>
    </submittedName>
</protein>
<dbReference type="Proteomes" id="UP001149813">
    <property type="component" value="Unassembled WGS sequence"/>
</dbReference>